<evidence type="ECO:0000259" key="10">
    <source>
        <dbReference type="PROSITE" id="PS50268"/>
    </source>
</evidence>
<keyword evidence="5 9" id="KW-1133">Transmembrane helix</keyword>
<keyword evidence="6 9" id="KW-0472">Membrane</keyword>
<dbReference type="GO" id="GO:0005509">
    <property type="term" value="F:calcium ion binding"/>
    <property type="evidence" value="ECO:0007669"/>
    <property type="project" value="UniProtKB-UniRule"/>
</dbReference>
<feature type="domain" description="Cadherin" evidence="10">
    <location>
        <begin position="1067"/>
        <end position="1176"/>
    </location>
</feature>
<feature type="compositionally biased region" description="Basic and acidic residues" evidence="8">
    <location>
        <begin position="362"/>
        <end position="407"/>
    </location>
</feature>
<evidence type="ECO:0000256" key="4">
    <source>
        <dbReference type="ARBA" id="ARBA00022837"/>
    </source>
</evidence>
<dbReference type="CDD" id="cd11304">
    <property type="entry name" value="Cadherin_repeat"/>
    <property type="match status" value="10"/>
</dbReference>
<name>A0A423UAI9_PENVA</name>
<dbReference type="GO" id="GO:0060429">
    <property type="term" value="P:epithelium development"/>
    <property type="evidence" value="ECO:0007669"/>
    <property type="project" value="UniProtKB-ARBA"/>
</dbReference>
<dbReference type="OrthoDB" id="6252479at2759"/>
<evidence type="ECO:0000256" key="2">
    <source>
        <dbReference type="ARBA" id="ARBA00022692"/>
    </source>
</evidence>
<dbReference type="EMBL" id="QCYY01000204">
    <property type="protein sequence ID" value="ROT85719.1"/>
    <property type="molecule type" value="Genomic_DNA"/>
</dbReference>
<feature type="compositionally biased region" description="Polar residues" evidence="8">
    <location>
        <begin position="523"/>
        <end position="533"/>
    </location>
</feature>
<feature type="compositionally biased region" description="Basic residues" evidence="8">
    <location>
        <begin position="1913"/>
        <end position="1923"/>
    </location>
</feature>
<comment type="subcellular location">
    <subcellularLocation>
        <location evidence="1">Membrane</location>
    </subcellularLocation>
</comment>
<feature type="region of interest" description="Disordered" evidence="8">
    <location>
        <begin position="1790"/>
        <end position="2033"/>
    </location>
</feature>
<evidence type="ECO:0000256" key="9">
    <source>
        <dbReference type="SAM" id="Phobius"/>
    </source>
</evidence>
<dbReference type="GO" id="GO:0005886">
    <property type="term" value="C:plasma membrane"/>
    <property type="evidence" value="ECO:0007669"/>
    <property type="project" value="InterPro"/>
</dbReference>
<feature type="domain" description="Cadherin" evidence="10">
    <location>
        <begin position="600"/>
        <end position="697"/>
    </location>
</feature>
<evidence type="ECO:0000313" key="11">
    <source>
        <dbReference type="EMBL" id="ROT85719.1"/>
    </source>
</evidence>
<feature type="compositionally biased region" description="Basic residues" evidence="8">
    <location>
        <begin position="1995"/>
        <end position="2009"/>
    </location>
</feature>
<dbReference type="Proteomes" id="UP000283509">
    <property type="component" value="Unassembled WGS sequence"/>
</dbReference>
<keyword evidence="3" id="KW-0677">Repeat</keyword>
<feature type="compositionally biased region" description="Basic and acidic residues" evidence="8">
    <location>
        <begin position="1982"/>
        <end position="1991"/>
    </location>
</feature>
<evidence type="ECO:0000256" key="7">
    <source>
        <dbReference type="PROSITE-ProRule" id="PRU00043"/>
    </source>
</evidence>
<protein>
    <submittedName>
        <fullName evidence="11">Putative cadherin-89D</fullName>
    </submittedName>
</protein>
<feature type="compositionally biased region" description="Polar residues" evidence="8">
    <location>
        <begin position="1"/>
        <end position="12"/>
    </location>
</feature>
<feature type="compositionally biased region" description="Basic residues" evidence="8">
    <location>
        <begin position="409"/>
        <end position="430"/>
    </location>
</feature>
<feature type="domain" description="Cadherin" evidence="10">
    <location>
        <begin position="750"/>
        <end position="812"/>
    </location>
</feature>
<accession>A0A423UAI9</accession>
<feature type="compositionally biased region" description="Basic and acidic residues" evidence="8">
    <location>
        <begin position="1804"/>
        <end position="1817"/>
    </location>
</feature>
<feature type="domain" description="Cadherin" evidence="10">
    <location>
        <begin position="116"/>
        <end position="248"/>
    </location>
</feature>
<evidence type="ECO:0000256" key="3">
    <source>
        <dbReference type="ARBA" id="ARBA00022737"/>
    </source>
</evidence>
<feature type="compositionally biased region" description="Basic residues" evidence="8">
    <location>
        <begin position="36"/>
        <end position="46"/>
    </location>
</feature>
<gene>
    <name evidence="11" type="ORF">C7M84_008249</name>
</gene>
<evidence type="ECO:0000256" key="1">
    <source>
        <dbReference type="ARBA" id="ARBA00004370"/>
    </source>
</evidence>
<evidence type="ECO:0000256" key="8">
    <source>
        <dbReference type="SAM" id="MobiDB-lite"/>
    </source>
</evidence>
<dbReference type="Gene3D" id="2.60.40.60">
    <property type="entry name" value="Cadherins"/>
    <property type="match status" value="11"/>
</dbReference>
<keyword evidence="2 9" id="KW-0812">Transmembrane</keyword>
<evidence type="ECO:0000256" key="5">
    <source>
        <dbReference type="ARBA" id="ARBA00022989"/>
    </source>
</evidence>
<dbReference type="STRING" id="6689.A0A423UAI9"/>
<feature type="region of interest" description="Disordered" evidence="8">
    <location>
        <begin position="1395"/>
        <end position="1414"/>
    </location>
</feature>
<feature type="domain" description="Cadherin" evidence="10">
    <location>
        <begin position="489"/>
        <end position="599"/>
    </location>
</feature>
<dbReference type="InterPro" id="IPR002126">
    <property type="entry name" value="Cadherin-like_dom"/>
</dbReference>
<proteinExistence type="predicted"/>
<feature type="compositionally biased region" description="Basic and acidic residues" evidence="8">
    <location>
        <begin position="291"/>
        <end position="304"/>
    </location>
</feature>
<dbReference type="InterPro" id="IPR020894">
    <property type="entry name" value="Cadherin_CS"/>
</dbReference>
<reference evidence="11 12" key="2">
    <citation type="submission" date="2019-01" db="EMBL/GenBank/DDBJ databases">
        <title>The decoding of complex shrimp genome reveals the adaptation for benthos swimmer, frequently molting mechanism and breeding impact on genome.</title>
        <authorList>
            <person name="Sun Y."/>
            <person name="Gao Y."/>
            <person name="Yu Y."/>
        </authorList>
    </citation>
    <scope>NUCLEOTIDE SEQUENCE [LARGE SCALE GENOMIC DNA]</scope>
    <source>
        <tissue evidence="11">Muscle</tissue>
    </source>
</reference>
<feature type="domain" description="Cadherin" evidence="10">
    <location>
        <begin position="1201"/>
        <end position="1307"/>
    </location>
</feature>
<evidence type="ECO:0000256" key="6">
    <source>
        <dbReference type="ARBA" id="ARBA00023136"/>
    </source>
</evidence>
<sequence length="2033" mass="222580">MGTTTIPGNTRPNHPPRDPSGRRRQGQHSQLGGHPRTARGRPRGTLHHGGPKEGHHHPGQALDYDAGPDTFLLGWWRSHHLTFPPSPQDMGTPSLSSTTTVTVVVVDADDLPPVFSHERYFAKVSEHPGHDTGVPIREEVTLTPGPLLALDGDVGQNASLRYTLVRSPASEYFTLDPLSAQLFLTKHLDREALADSTLVLHVRAEQGVNGAFNYHVVGGQGALTVNPLSGWLTVDNHNILDREESPVITLYVCANQIAPVVQAPPGVRQTSLFRNRTSGGADDSPRGGPVDGKEEEERIPEAPDGKPSTTSQERSRESPTRVTVPLLRRRTRPTPSTRAGERIRNSPSAESRAPSAVVSRQRRADAQGKGKAAGERNSRELSRRESRVLADAKRNRGPSEDNEDGPRSRLQRVKSNLSKRRLLSPRRLRRRIEENRRSSSRRRSSRSARSGPEARDSPDTPDFNSDSESCAKIELKLLDANDNNPEFLPSNQYQFTISEEAREGTVVGSVQAEDRDEGGNGRVTYSIQSPGNSTRRDRTKAFTIDEDKGTIRLVTKMLPGEVTLFVEASDRPSNPSETRTSLAVVTVYVQATQMWEPRFVGAPYELWVGSDATVGTSVGQVRVVDMEGSELMFDMFHSYQDGVPFAIEESSGIVSVVAPVQQFSRTNYEFEAVVTDGRTSLVTNVTIHVAPNRRPSTRRSTVVNFSVQVRGLGTDLSSIQNSLCRRTAKPVTSLTALRDVGARIASDPQFELVSPEARKYFALGLDASLYTVAPLDYEASPNHTLVIVSGRTSDIYYVNVQVEDLNDNPPQLNAVAYEGTIRENALPGTTIRVLPAIQVSDKDQYPGATYFLQLFGDAAHLFDIDSSSGQVTFVGDDLDRERVDSYVLRVEARDDGNLTSTANLTINIEDVNDNPPRFVQREPLFSAREDDLDENSSRKLPDTSNLEYLADLERSLVKIPESLPIGSRVTEVTATDDDEKLYADVRYKIDAQTSFSFAGGANTTPILEEASTFSIESKTGVVVVAGPLEPDHFYLLNISATDGGGLASHTTVSVAVFDVNDHTPRFERPVYNFEVVEGEYLVGEVGKVVAFDQDFGNNAKVHYQIIFYKNSSEDQVFPFRIVETSGTILATGTVDREEREVYEFSVVATDMGTPQLSSSVLVHIEIMDVNDHRPVFYDYKDAIYSGEASNDGQLDSSNATFTPVYTAALSEHAPRGTVVARVFANDSDSGTSGNGLILYKLEGGEDKFSIDSNNGSVYTVGALDYERAPTHNLTVVAQDLGTPPLSASALLVVTVVDEEEELTTRLFDREEYEVRVMENNDTPLRLLDLNVSEAFSGQQLHYQLVDPGMSGTVAVDSYSGEVYLIASLDRETRSRFRFKVRATQPERGRALEYLNEQSQNTRRFEETTDDLTSPATADTEVPVVVALETLPHDDEGEISVPAEVVSLGTYRRPVRRQRTAPPLGEPTVGPQPLLAQASLLVGGGRDLDLGMDEVWVAVEVEDQNDNSPSILPQGRPVVAAVPATAAYGHFVTRIMASDPDQGINGELRYEILPGEGAQDASARFAVDPVSGQVVVIGALEDESGKMFGFDVRVSDQGGAPSARSAIANVFVHVLGAGGHLVLEVAAKPREVEPHLYHIQGMLTNVSGLDVRVQRIAPHVDGDAALTTATDMYVYAVDPTTQSVVDASHLRQALRGRKSELKSLLPGGVHFRGMRVPLPSRQGHVLQTAELAILIGAVVVFLVTVTTIVCLCYKQRKSRRKPMPMPPMMTAAGIPVMPLAYPGPFAAPYTHMSDHSSSESTEAQELPHDHPHYPHDLVHYPPDPASYPVDPAVTTHFPQDPNHYPRPPPRRRSCAHSFQADRELLHPCSSGERVSSHTDEDEGSGPVCLRHAPSRKRRRGTQQGADGRGSGPSHKSRSSSRAGRRALGEEPSSSDFDERDHAPPLVTIPRPQPCCMEDRQRNPNNPRTLPTVDCTLENPGRAHSPDSLERPSHCRTAAHTHTIPRTHLKRERGSDHAGGRNGRSDLHPSDVTEL</sequence>
<comment type="caution">
    <text evidence="11">The sequence shown here is derived from an EMBL/GenBank/DDBJ whole genome shotgun (WGS) entry which is preliminary data.</text>
</comment>
<dbReference type="InterPro" id="IPR015919">
    <property type="entry name" value="Cadherin-like_sf"/>
</dbReference>
<evidence type="ECO:0000313" key="12">
    <source>
        <dbReference type="Proteomes" id="UP000283509"/>
    </source>
</evidence>
<feature type="domain" description="Cadherin" evidence="10">
    <location>
        <begin position="1308"/>
        <end position="1416"/>
    </location>
</feature>
<dbReference type="PROSITE" id="PS00232">
    <property type="entry name" value="CADHERIN_1"/>
    <property type="match status" value="4"/>
</dbReference>
<feature type="region of interest" description="Disordered" evidence="8">
    <location>
        <begin position="510"/>
        <end position="537"/>
    </location>
</feature>
<dbReference type="GO" id="GO:0007156">
    <property type="term" value="P:homophilic cell adhesion via plasma membrane adhesion molecules"/>
    <property type="evidence" value="ECO:0007669"/>
    <property type="project" value="InterPro"/>
</dbReference>
<feature type="domain" description="Cadherin" evidence="10">
    <location>
        <begin position="957"/>
        <end position="1066"/>
    </location>
</feature>
<dbReference type="SUPFAM" id="SSF49313">
    <property type="entry name" value="Cadherin-like"/>
    <property type="match status" value="11"/>
</dbReference>
<dbReference type="PROSITE" id="PS50268">
    <property type="entry name" value="CADHERIN_2"/>
    <property type="match status" value="11"/>
</dbReference>
<dbReference type="SMART" id="SM00112">
    <property type="entry name" value="CA"/>
    <property type="match status" value="10"/>
</dbReference>
<dbReference type="Pfam" id="PF00028">
    <property type="entry name" value="Cadherin"/>
    <property type="match status" value="7"/>
</dbReference>
<feature type="region of interest" description="Disordered" evidence="8">
    <location>
        <begin position="1"/>
        <end position="64"/>
    </location>
</feature>
<dbReference type="PRINTS" id="PR00205">
    <property type="entry name" value="CADHERIN"/>
</dbReference>
<dbReference type="PANTHER" id="PTHR24026:SF133">
    <property type="entry name" value="CADHERIN-RELATED FAMILY MEMBER 2"/>
    <property type="match status" value="1"/>
</dbReference>
<dbReference type="GO" id="GO:0009653">
    <property type="term" value="P:anatomical structure morphogenesis"/>
    <property type="evidence" value="ECO:0007669"/>
    <property type="project" value="UniProtKB-ARBA"/>
</dbReference>
<feature type="domain" description="Cadherin" evidence="10">
    <location>
        <begin position="813"/>
        <end position="918"/>
    </location>
</feature>
<dbReference type="FunFam" id="2.60.40.60:FF:000020">
    <property type="entry name" value="Dachsous cadherin-related 1b"/>
    <property type="match status" value="2"/>
</dbReference>
<keyword evidence="4 7" id="KW-0106">Calcium</keyword>
<organism evidence="11 12">
    <name type="scientific">Penaeus vannamei</name>
    <name type="common">Whiteleg shrimp</name>
    <name type="synonym">Litopenaeus vannamei</name>
    <dbReference type="NCBI Taxonomy" id="6689"/>
    <lineage>
        <taxon>Eukaryota</taxon>
        <taxon>Metazoa</taxon>
        <taxon>Ecdysozoa</taxon>
        <taxon>Arthropoda</taxon>
        <taxon>Crustacea</taxon>
        <taxon>Multicrustacea</taxon>
        <taxon>Malacostraca</taxon>
        <taxon>Eumalacostraca</taxon>
        <taxon>Eucarida</taxon>
        <taxon>Decapoda</taxon>
        <taxon>Dendrobranchiata</taxon>
        <taxon>Penaeoidea</taxon>
        <taxon>Penaeidae</taxon>
        <taxon>Penaeus</taxon>
    </lineage>
</organism>
<reference evidence="11 12" key="1">
    <citation type="submission" date="2018-04" db="EMBL/GenBank/DDBJ databases">
        <authorList>
            <person name="Zhang X."/>
            <person name="Yuan J."/>
            <person name="Li F."/>
            <person name="Xiang J."/>
        </authorList>
    </citation>
    <scope>NUCLEOTIDE SEQUENCE [LARGE SCALE GENOMIC DNA]</scope>
    <source>
        <tissue evidence="11">Muscle</tissue>
    </source>
</reference>
<feature type="domain" description="Cadherin" evidence="10">
    <location>
        <begin position="62"/>
        <end position="115"/>
    </location>
</feature>
<feature type="compositionally biased region" description="Basic and acidic residues" evidence="8">
    <location>
        <begin position="2010"/>
        <end position="2033"/>
    </location>
</feature>
<feature type="domain" description="Cadherin" evidence="10">
    <location>
        <begin position="1513"/>
        <end position="1635"/>
    </location>
</feature>
<dbReference type="PANTHER" id="PTHR24026">
    <property type="entry name" value="FAT ATYPICAL CADHERIN-RELATED"/>
    <property type="match status" value="1"/>
</dbReference>
<feature type="region of interest" description="Disordered" evidence="8">
    <location>
        <begin position="271"/>
        <end position="467"/>
    </location>
</feature>
<feature type="transmembrane region" description="Helical" evidence="9">
    <location>
        <begin position="1730"/>
        <end position="1752"/>
    </location>
</feature>
<keyword evidence="12" id="KW-1185">Reference proteome</keyword>